<evidence type="ECO:0000313" key="1">
    <source>
        <dbReference type="EMBL" id="WTP54544.1"/>
    </source>
</evidence>
<gene>
    <name evidence="1" type="ORF">OG288_43270</name>
</gene>
<dbReference type="InterPro" id="IPR045682">
    <property type="entry name" value="DUF6193"/>
</dbReference>
<name>A0ABZ1JS99_9ACTN</name>
<protein>
    <submittedName>
        <fullName evidence="1">DUF6193 family natural product biosynthesis protein</fullName>
    </submittedName>
</protein>
<keyword evidence="2" id="KW-1185">Reference proteome</keyword>
<dbReference type="Proteomes" id="UP001432166">
    <property type="component" value="Chromosome"/>
</dbReference>
<dbReference type="Pfam" id="PF19692">
    <property type="entry name" value="DUF6193"/>
    <property type="match status" value="1"/>
</dbReference>
<dbReference type="RefSeq" id="WP_328939854.1">
    <property type="nucleotide sequence ID" value="NZ_CP108133.1"/>
</dbReference>
<proteinExistence type="predicted"/>
<organism evidence="1 2">
    <name type="scientific">Streptomyces tauricus</name>
    <dbReference type="NCBI Taxonomy" id="68274"/>
    <lineage>
        <taxon>Bacteria</taxon>
        <taxon>Bacillati</taxon>
        <taxon>Actinomycetota</taxon>
        <taxon>Actinomycetes</taxon>
        <taxon>Kitasatosporales</taxon>
        <taxon>Streptomycetaceae</taxon>
        <taxon>Streptomyces</taxon>
        <taxon>Streptomyces aurantiacus group</taxon>
    </lineage>
</organism>
<accession>A0ABZ1JS99</accession>
<evidence type="ECO:0000313" key="2">
    <source>
        <dbReference type="Proteomes" id="UP001432166"/>
    </source>
</evidence>
<sequence length="155" mass="17235">MSGSPSSLWPWPVKSFTTRRTCRAVTQHHQRFVQPVHVDATVVERVVQRAELLEAAYAEPHLWQLFPWTGRGELHFSRCTAVPWSWDVPYIQPAAEGTYWLSGLLRTETVGPAATAQEAIATVVGRLPARCGPVFTGTPEELNAHEATTRKSSSD</sequence>
<dbReference type="EMBL" id="CP108133">
    <property type="protein sequence ID" value="WTP54544.1"/>
    <property type="molecule type" value="Genomic_DNA"/>
</dbReference>
<reference evidence="1" key="1">
    <citation type="submission" date="2022-10" db="EMBL/GenBank/DDBJ databases">
        <title>The complete genomes of actinobacterial strains from the NBC collection.</title>
        <authorList>
            <person name="Joergensen T.S."/>
            <person name="Alvarez Arevalo M."/>
            <person name="Sterndorff E.B."/>
            <person name="Faurdal D."/>
            <person name="Vuksanovic O."/>
            <person name="Mourched A.-S."/>
            <person name="Charusanti P."/>
            <person name="Shaw S."/>
            <person name="Blin K."/>
            <person name="Weber T."/>
        </authorList>
    </citation>
    <scope>NUCLEOTIDE SEQUENCE</scope>
    <source>
        <strain evidence="1">NBC_00189</strain>
    </source>
</reference>